<dbReference type="GO" id="GO:0005856">
    <property type="term" value="C:cytoskeleton"/>
    <property type="evidence" value="ECO:0007669"/>
    <property type="project" value="TreeGrafter"/>
</dbReference>
<dbReference type="GO" id="GO:0030866">
    <property type="term" value="P:cortical actin cytoskeleton organization"/>
    <property type="evidence" value="ECO:0007669"/>
    <property type="project" value="TreeGrafter"/>
</dbReference>
<feature type="region of interest" description="Disordered" evidence="3">
    <location>
        <begin position="45"/>
        <end position="76"/>
    </location>
</feature>
<feature type="region of interest" description="Disordered" evidence="3">
    <location>
        <begin position="756"/>
        <end position="793"/>
    </location>
</feature>
<dbReference type="SUPFAM" id="SSF101447">
    <property type="entry name" value="Formin homology 2 domain (FH2 domain)"/>
    <property type="match status" value="1"/>
</dbReference>
<reference evidence="5" key="1">
    <citation type="journal article" date="2023" name="Mol. Biol. Evol.">
        <title>Third-Generation Sequencing Reveals the Adaptive Role of the Epigenome in Three Deep-Sea Polychaetes.</title>
        <authorList>
            <person name="Perez M."/>
            <person name="Aroh O."/>
            <person name="Sun Y."/>
            <person name="Lan Y."/>
            <person name="Juniper S.K."/>
            <person name="Young C.R."/>
            <person name="Angers B."/>
            <person name="Qian P.Y."/>
        </authorList>
    </citation>
    <scope>NUCLEOTIDE SEQUENCE</scope>
    <source>
        <strain evidence="5">R07B-5</strain>
    </source>
</reference>
<feature type="domain" description="FH2" evidence="4">
    <location>
        <begin position="341"/>
        <end position="755"/>
    </location>
</feature>
<dbReference type="GO" id="GO:0005737">
    <property type="term" value="C:cytoplasm"/>
    <property type="evidence" value="ECO:0007669"/>
    <property type="project" value="UniProtKB-ARBA"/>
</dbReference>
<dbReference type="SMART" id="SM00498">
    <property type="entry name" value="FH2"/>
    <property type="match status" value="1"/>
</dbReference>
<dbReference type="GO" id="GO:0051015">
    <property type="term" value="F:actin filament binding"/>
    <property type="evidence" value="ECO:0007669"/>
    <property type="project" value="TreeGrafter"/>
</dbReference>
<comment type="caution">
    <text evidence="5">The sequence shown here is derived from an EMBL/GenBank/DDBJ whole genome shotgun (WGS) entry which is preliminary data.</text>
</comment>
<keyword evidence="2" id="KW-0175">Coiled coil</keyword>
<dbReference type="Proteomes" id="UP001209878">
    <property type="component" value="Unassembled WGS sequence"/>
</dbReference>
<feature type="compositionally biased region" description="Polar residues" evidence="3">
    <location>
        <begin position="857"/>
        <end position="866"/>
    </location>
</feature>
<evidence type="ECO:0000256" key="1">
    <source>
        <dbReference type="ARBA" id="ARBA00005271"/>
    </source>
</evidence>
<dbReference type="Pfam" id="PF02181">
    <property type="entry name" value="FH2"/>
    <property type="match status" value="1"/>
</dbReference>
<evidence type="ECO:0000259" key="4">
    <source>
        <dbReference type="PROSITE" id="PS51444"/>
    </source>
</evidence>
<dbReference type="InterPro" id="IPR015425">
    <property type="entry name" value="FH2_Formin"/>
</dbReference>
<feature type="coiled-coil region" evidence="2">
    <location>
        <begin position="632"/>
        <end position="659"/>
    </location>
</feature>
<dbReference type="PROSITE" id="PS51444">
    <property type="entry name" value="FH2"/>
    <property type="match status" value="1"/>
</dbReference>
<sequence>MLDLQQMADDPHFTDGVKERLRSRMEVPADNTVTLFFKKGEYDSGRRQRLSGGGGQQQADLSGSLNALSGRQPTKNFSLSTDEITLTGLSSLDGDKQDVDLSTDVSEPRCEVTELYNDTGADPSSVVSEPTPVADDMAMSTCRYDGVEMPALDLDNIYFDVVRRPPTGSESVAAMERSVENLEEQSCSYSDNEKQLLEEMRRMQEKHRSMVNNYEDHIMELMQRIDSLRHITEVLDEASRGKTEVKETEVKETEVKETEVKEVATSTSAEVSTQTDIDTTVAEVNITSPPTSEVAPPTPDPPTPEPVPPPPAPPPLPSNVPAPPPPPSSLHSIQPRAVQPCKPAVKPRVKMRPLFWTRIVVENSKGRRNHKTFWHEAVEPNFDVDEFERLFGRSNEKLNPKAQSLHDSITAHKKTAKMKTVKLLDDNRSRAVAIKLRSMHCEMEDIRRAIYKMDFHKMDIDSLYGLYEIRATKKELDKIAAHIELNENGALDHPEQFLYELSQMSHFAERMECLILRKRFNETLFNINQQLDALGMICAEIKNNESIRSILELVLAFGNYMNGGTQRGQADGFDLRILARLKDVKSMDNSTNLLQYIVRVYCREHDQNVGKNEAQLRLPLPTSMQQASQISLTELDGQLSQLKQQVQTHRKKAKLVSRNTEPSLLQPFKDQMDDFFESADDMLKRQKTTFAETKTQFKELLSYFAFKDAAEKITPETFFSNWGAFLDDYKLEWEREQKRVAKEMFEKVEEKRKERLNAAKRRRSIADDDKSNLKNKFTQLRRRSEQVSPQTFRRILRSQSIGAGLDVAGLATDSGPPRSPTTPTVPDQSLLRKRRPLSASYPAEQKPDDNVFDDTDSMSARNSTGETLAERIERRRQARISVINDSNEALARGGKAGEANPIHEHMQRRRRSRLNLGDDARQESTGDGSAEKTTTSRQHFMLRGRRNVSADNLYASHDSLQTRGGGTQLSPPAEQYKKQTTPLAALRGKWERHATVASFSSSDGSSKPTCIGIDGRRVSRYSSGAYSRKDDALRTDQAALAGRDYRETLRKLREENIATQKRT</sequence>
<proteinExistence type="inferred from homology"/>
<feature type="compositionally biased region" description="Polar residues" evidence="3">
    <location>
        <begin position="925"/>
        <end position="936"/>
    </location>
</feature>
<feature type="compositionally biased region" description="Polar residues" evidence="3">
    <location>
        <begin position="264"/>
        <end position="278"/>
    </location>
</feature>
<feature type="compositionally biased region" description="Basic and acidic residues" evidence="3">
    <location>
        <begin position="240"/>
        <end position="262"/>
    </location>
</feature>
<name>A0AAD9P4R5_RIDPI</name>
<dbReference type="InterPro" id="IPR042201">
    <property type="entry name" value="FH2_Formin_sf"/>
</dbReference>
<dbReference type="AlphaFoldDB" id="A0AAD9P4R5"/>
<accession>A0AAD9P4R5</accession>
<organism evidence="5 6">
    <name type="scientific">Ridgeia piscesae</name>
    <name type="common">Tubeworm</name>
    <dbReference type="NCBI Taxonomy" id="27915"/>
    <lineage>
        <taxon>Eukaryota</taxon>
        <taxon>Metazoa</taxon>
        <taxon>Spiralia</taxon>
        <taxon>Lophotrochozoa</taxon>
        <taxon>Annelida</taxon>
        <taxon>Polychaeta</taxon>
        <taxon>Sedentaria</taxon>
        <taxon>Canalipalpata</taxon>
        <taxon>Sabellida</taxon>
        <taxon>Siboglinidae</taxon>
        <taxon>Ridgeia</taxon>
    </lineage>
</organism>
<evidence type="ECO:0000313" key="6">
    <source>
        <dbReference type="Proteomes" id="UP001209878"/>
    </source>
</evidence>
<dbReference type="EMBL" id="JAODUO010000142">
    <property type="protein sequence ID" value="KAK2188144.1"/>
    <property type="molecule type" value="Genomic_DNA"/>
</dbReference>
<evidence type="ECO:0000313" key="5">
    <source>
        <dbReference type="EMBL" id="KAK2188144.1"/>
    </source>
</evidence>
<feature type="region of interest" description="Disordered" evidence="3">
    <location>
        <begin position="807"/>
        <end position="872"/>
    </location>
</feature>
<keyword evidence="6" id="KW-1185">Reference proteome</keyword>
<feature type="compositionally biased region" description="Pro residues" evidence="3">
    <location>
        <begin position="296"/>
        <end position="328"/>
    </location>
</feature>
<comment type="similarity">
    <text evidence="1">Belongs to the formin homology family. Cappuccino subfamily.</text>
</comment>
<protein>
    <recommendedName>
        <fullName evidence="4">FH2 domain-containing protein</fullName>
    </recommendedName>
</protein>
<dbReference type="PANTHER" id="PTHR45920">
    <property type="entry name" value="FORMIN HOMOLOGY 2 DOMAIN CONTAINING, ISOFORM I"/>
    <property type="match status" value="1"/>
</dbReference>
<evidence type="ECO:0000256" key="2">
    <source>
        <dbReference type="SAM" id="Coils"/>
    </source>
</evidence>
<feature type="compositionally biased region" description="Polar residues" evidence="3">
    <location>
        <begin position="59"/>
        <end position="76"/>
    </location>
</feature>
<evidence type="ECO:0000256" key="3">
    <source>
        <dbReference type="SAM" id="MobiDB-lite"/>
    </source>
</evidence>
<gene>
    <name evidence="5" type="ORF">NP493_143g03014</name>
</gene>
<feature type="coiled-coil region" evidence="2">
    <location>
        <begin position="193"/>
        <end position="231"/>
    </location>
</feature>
<dbReference type="Gene3D" id="1.20.58.2220">
    <property type="entry name" value="Formin, FH2 domain"/>
    <property type="match status" value="1"/>
</dbReference>
<dbReference type="PANTHER" id="PTHR45920:SF7">
    <property type="entry name" value="FORMIN-G"/>
    <property type="match status" value="1"/>
</dbReference>
<feature type="region of interest" description="Disordered" evidence="3">
    <location>
        <begin position="890"/>
        <end position="936"/>
    </location>
</feature>
<feature type="region of interest" description="Disordered" evidence="3">
    <location>
        <begin position="240"/>
        <end position="344"/>
    </location>
</feature>